<evidence type="ECO:0000313" key="2">
    <source>
        <dbReference type="Proteomes" id="UP000249748"/>
    </source>
</evidence>
<evidence type="ECO:0000313" key="1">
    <source>
        <dbReference type="EMBL" id="RAK84430.1"/>
    </source>
</evidence>
<gene>
    <name evidence="1" type="ORF">BO79DRAFT_232335</name>
</gene>
<keyword evidence="2" id="KW-1185">Reference proteome</keyword>
<reference evidence="1" key="1">
    <citation type="submission" date="2018-02" db="EMBL/GenBank/DDBJ databases">
        <title>The genomes of Aspergillus section Nigri reveals drivers in fungal speciation.</title>
        <authorList>
            <consortium name="DOE Joint Genome Institute"/>
            <person name="Vesth T.C."/>
            <person name="Nybo J."/>
            <person name="Theobald S."/>
            <person name="Brandl J."/>
            <person name="Frisvad J.C."/>
            <person name="Nielsen K.F."/>
            <person name="Lyhne E.K."/>
            <person name="Kogle M.E."/>
            <person name="Kuo A."/>
            <person name="Riley R."/>
            <person name="Clum A."/>
            <person name="Nolan M."/>
            <person name="Lipzen A."/>
            <person name="Salamov A."/>
            <person name="Henrissat B."/>
            <person name="Wiebenga A."/>
            <person name="De vries R.P."/>
            <person name="Grigoriev I.V."/>
            <person name="Mortensen U.H."/>
            <person name="Andersen M.R."/>
            <person name="Baker S.E."/>
        </authorList>
    </citation>
    <scope>NUCLEOTIDE SEQUENCE</scope>
    <source>
        <strain evidence="1">CBS 115574</strain>
    </source>
</reference>
<protein>
    <submittedName>
        <fullName evidence="1">Uncharacterized protein</fullName>
    </submittedName>
</protein>
<name>A0ACD1I2Z3_9EURO</name>
<accession>A0ACD1I2Z3</accession>
<organism evidence="1 2">
    <name type="scientific">Aspergillus costaricaensis CBS 115574</name>
    <dbReference type="NCBI Taxonomy" id="1448317"/>
    <lineage>
        <taxon>Eukaryota</taxon>
        <taxon>Fungi</taxon>
        <taxon>Dikarya</taxon>
        <taxon>Ascomycota</taxon>
        <taxon>Pezizomycotina</taxon>
        <taxon>Eurotiomycetes</taxon>
        <taxon>Eurotiomycetidae</taxon>
        <taxon>Eurotiales</taxon>
        <taxon>Aspergillaceae</taxon>
        <taxon>Aspergillus</taxon>
        <taxon>Aspergillus subgen. Circumdati</taxon>
    </lineage>
</organism>
<proteinExistence type="predicted"/>
<dbReference type="EMBL" id="KZ824574">
    <property type="protein sequence ID" value="RAK84430.1"/>
    <property type="molecule type" value="Genomic_DNA"/>
</dbReference>
<sequence length="375" mass="41235">MALDMKSSLLLSILAIWLGVCRVQTTAVFAHFIVTNTQNFTTEDWEINMVFAQQAHIDAFALNMAYSDPTNEPSLVNAFKTASVVGFQLFFSFNYAGNGAWPKSTVINLLTKYGSNNHYYQYKGKPFVSTFKGPQSCYFVPDWSSLGTKAALKASPGVPDGLFSWAGWPWGPNDMDTYIDTSYMQYLDGKPYIIPVSPWFYTNLPGKSHYIGPLHENAYTAFDIGTATITKEGIQVWFRRAPAAACTNGGTSSNTITQFQIEFPPTEILKDRVFYSALLSSPADVSSDTPDGGISIYYGSVPFNGNTGQVVVTISHNGAVIASMEGESINTSIYLGGIQNWNPWIRTTFADTTISTTPELRIISVDSVALMNITR</sequence>
<dbReference type="Proteomes" id="UP000249748">
    <property type="component" value="Unassembled WGS sequence"/>
</dbReference>